<dbReference type="InterPro" id="IPR044641">
    <property type="entry name" value="Lsm7/SmG-like"/>
</dbReference>
<dbReference type="SUPFAM" id="SSF50182">
    <property type="entry name" value="Sm-like ribonucleoproteins"/>
    <property type="match status" value="1"/>
</dbReference>
<dbReference type="GO" id="GO:0071004">
    <property type="term" value="C:U2-type prespliceosome"/>
    <property type="evidence" value="ECO:0007669"/>
    <property type="project" value="TreeGrafter"/>
</dbReference>
<organism evidence="11 12">
    <name type="scientific">Plasmodium knowlesi (strain H)</name>
    <dbReference type="NCBI Taxonomy" id="5851"/>
    <lineage>
        <taxon>Eukaryota</taxon>
        <taxon>Sar</taxon>
        <taxon>Alveolata</taxon>
        <taxon>Apicomplexa</taxon>
        <taxon>Aconoidasida</taxon>
        <taxon>Haemosporida</taxon>
        <taxon>Plasmodiidae</taxon>
        <taxon>Plasmodium</taxon>
        <taxon>Plasmodium (Plasmodium)</taxon>
    </lineage>
</organism>
<keyword evidence="8 9" id="KW-0687">Ribonucleoprotein</keyword>
<dbReference type="Pfam" id="PF01423">
    <property type="entry name" value="LSM"/>
    <property type="match status" value="1"/>
</dbReference>
<proteinExistence type="inferred from homology"/>
<dbReference type="GO" id="GO:0071011">
    <property type="term" value="C:precatalytic spliceosome"/>
    <property type="evidence" value="ECO:0007669"/>
    <property type="project" value="TreeGrafter"/>
</dbReference>
<comment type="function">
    <text evidence="9">Plays a role in pre-mRNA splicing.</text>
</comment>
<dbReference type="InterPro" id="IPR010920">
    <property type="entry name" value="LSM_dom_sf"/>
</dbReference>
<evidence type="ECO:0000259" key="10">
    <source>
        <dbReference type="PROSITE" id="PS52002"/>
    </source>
</evidence>
<dbReference type="GO" id="GO:0097526">
    <property type="term" value="C:spliceosomal tri-snRNP complex"/>
    <property type="evidence" value="ECO:0007669"/>
    <property type="project" value="TreeGrafter"/>
</dbReference>
<protein>
    <recommendedName>
        <fullName evidence="9">Small nuclear ribonucleoprotein G</fullName>
        <shortName evidence="9">snRNP-G</shortName>
    </recommendedName>
</protein>
<evidence type="ECO:0000256" key="2">
    <source>
        <dbReference type="ARBA" id="ARBA00006850"/>
    </source>
</evidence>
<evidence type="ECO:0000256" key="1">
    <source>
        <dbReference type="ARBA" id="ARBA00004123"/>
    </source>
</evidence>
<dbReference type="PANTHER" id="PTHR10553">
    <property type="entry name" value="SMALL NUCLEAR RIBONUCLEOPROTEIN"/>
    <property type="match status" value="1"/>
</dbReference>
<dbReference type="PANTHER" id="PTHR10553:SF2">
    <property type="entry name" value="SMALL NUCLEAR RIBONUCLEOPROTEIN G"/>
    <property type="match status" value="1"/>
</dbReference>
<evidence type="ECO:0000256" key="7">
    <source>
        <dbReference type="ARBA" id="ARBA00023242"/>
    </source>
</evidence>
<dbReference type="GO" id="GO:0003723">
    <property type="term" value="F:RNA binding"/>
    <property type="evidence" value="ECO:0007669"/>
    <property type="project" value="UniProtKB-UniRule"/>
</dbReference>
<dbReference type="GO" id="GO:0000387">
    <property type="term" value="P:spliceosomal snRNP assembly"/>
    <property type="evidence" value="ECO:0007669"/>
    <property type="project" value="UniProtKB-UniRule"/>
</dbReference>
<dbReference type="InterPro" id="IPR047575">
    <property type="entry name" value="Sm"/>
</dbReference>
<keyword evidence="3 9" id="KW-0507">mRNA processing</keyword>
<evidence type="ECO:0000256" key="5">
    <source>
        <dbReference type="ARBA" id="ARBA00022884"/>
    </source>
</evidence>
<evidence type="ECO:0000256" key="4">
    <source>
        <dbReference type="ARBA" id="ARBA00022728"/>
    </source>
</evidence>
<dbReference type="GO" id="GO:0071013">
    <property type="term" value="C:catalytic step 2 spliceosome"/>
    <property type="evidence" value="ECO:0007669"/>
    <property type="project" value="TreeGrafter"/>
</dbReference>
<keyword evidence="4 9" id="KW-0747">Spliceosome</keyword>
<keyword evidence="6 9" id="KW-0508">mRNA splicing</keyword>
<dbReference type="PROSITE" id="PS52002">
    <property type="entry name" value="SM"/>
    <property type="match status" value="1"/>
</dbReference>
<dbReference type="InterPro" id="IPR001163">
    <property type="entry name" value="Sm_dom_euk/arc"/>
</dbReference>
<dbReference type="InterPro" id="IPR034098">
    <property type="entry name" value="Sm_G"/>
</dbReference>
<comment type="subcellular location">
    <subcellularLocation>
        <location evidence="1 9">Nucleus</location>
    </subcellularLocation>
</comment>
<dbReference type="SMART" id="SM00651">
    <property type="entry name" value="Sm"/>
    <property type="match status" value="1"/>
</dbReference>
<dbReference type="GO" id="GO:0043186">
    <property type="term" value="C:P granule"/>
    <property type="evidence" value="ECO:0007669"/>
    <property type="project" value="TreeGrafter"/>
</dbReference>
<keyword evidence="7 9" id="KW-0539">Nucleus</keyword>
<dbReference type="CDD" id="cd01719">
    <property type="entry name" value="Sm_G"/>
    <property type="match status" value="1"/>
</dbReference>
<accession>A0A1A7W0E7</accession>
<evidence type="ECO:0000313" key="11">
    <source>
        <dbReference type="EMBL" id="SBO27485.1"/>
    </source>
</evidence>
<gene>
    <name evidence="11" type="ORF">PKNA1_C2_1316300</name>
</gene>
<sequence>MPLTVGKAGPSSDFRKFMEKRLQGNVLLWNRAVYLNGNRQIVGVLRGYDTFMNLVLDNTVEIKKEQQIDIGIVVIRGNSISYWECLDRVDIK</sequence>
<feature type="domain" description="Sm" evidence="10">
    <location>
        <begin position="13"/>
        <end position="89"/>
    </location>
</feature>
<keyword evidence="5 9" id="KW-0694">RNA-binding</keyword>
<dbReference type="GO" id="GO:0005682">
    <property type="term" value="C:U5 snRNP"/>
    <property type="evidence" value="ECO:0007669"/>
    <property type="project" value="TreeGrafter"/>
</dbReference>
<dbReference type="EMBL" id="CWHQ02000045">
    <property type="protein sequence ID" value="SBO27485.1"/>
    <property type="molecule type" value="Genomic_DNA"/>
</dbReference>
<dbReference type="GO" id="GO:0005689">
    <property type="term" value="C:U12-type spliceosomal complex"/>
    <property type="evidence" value="ECO:0007669"/>
    <property type="project" value="TreeGrafter"/>
</dbReference>
<reference evidence="12" key="1">
    <citation type="submission" date="2016-05" db="EMBL/GenBank/DDBJ databases">
        <authorList>
            <person name="Sharaf H."/>
        </authorList>
    </citation>
    <scope>NUCLEOTIDE SEQUENCE [LARGE SCALE GENOMIC DNA]</scope>
    <source>
        <strain evidence="12">H</strain>
    </source>
</reference>
<evidence type="ECO:0000256" key="6">
    <source>
        <dbReference type="ARBA" id="ARBA00023187"/>
    </source>
</evidence>
<dbReference type="Gene3D" id="2.30.30.100">
    <property type="match status" value="1"/>
</dbReference>
<dbReference type="AlphaFoldDB" id="A0A1A7W0E7"/>
<dbReference type="Proteomes" id="UP000182128">
    <property type="component" value="Unassembled WGS sequence"/>
</dbReference>
<evidence type="ECO:0000256" key="3">
    <source>
        <dbReference type="ARBA" id="ARBA00022664"/>
    </source>
</evidence>
<dbReference type="GO" id="GO:0005686">
    <property type="term" value="C:U2 snRNP"/>
    <property type="evidence" value="ECO:0007669"/>
    <property type="project" value="TreeGrafter"/>
</dbReference>
<comment type="similarity">
    <text evidence="2 9">Belongs to the snRNP Sm proteins family.</text>
</comment>
<evidence type="ECO:0000313" key="12">
    <source>
        <dbReference type="Proteomes" id="UP000182128"/>
    </source>
</evidence>
<evidence type="ECO:0000256" key="8">
    <source>
        <dbReference type="ARBA" id="ARBA00023274"/>
    </source>
</evidence>
<dbReference type="GO" id="GO:0005685">
    <property type="term" value="C:U1 snRNP"/>
    <property type="evidence" value="ECO:0007669"/>
    <property type="project" value="TreeGrafter"/>
</dbReference>
<evidence type="ECO:0000256" key="9">
    <source>
        <dbReference type="RuleBase" id="RU365052"/>
    </source>
</evidence>
<dbReference type="GO" id="GO:0005687">
    <property type="term" value="C:U4 snRNP"/>
    <property type="evidence" value="ECO:0007669"/>
    <property type="project" value="TreeGrafter"/>
</dbReference>
<dbReference type="GO" id="GO:0034719">
    <property type="term" value="C:SMN-Sm protein complex"/>
    <property type="evidence" value="ECO:0007669"/>
    <property type="project" value="TreeGrafter"/>
</dbReference>
<name>A0A1A7W0E7_PLAKH</name>